<dbReference type="VEuPathDB" id="FungiDB:ASPVEDRAFT_137888"/>
<reference evidence="5" key="1">
    <citation type="journal article" date="2017" name="Genome Biol.">
        <title>Comparative genomics reveals high biological diversity and specific adaptations in the industrially and medically important fungal genus Aspergillus.</title>
        <authorList>
            <person name="de Vries R.P."/>
            <person name="Riley R."/>
            <person name="Wiebenga A."/>
            <person name="Aguilar-Osorio G."/>
            <person name="Amillis S."/>
            <person name="Uchima C.A."/>
            <person name="Anderluh G."/>
            <person name="Asadollahi M."/>
            <person name="Askin M."/>
            <person name="Barry K."/>
            <person name="Battaglia E."/>
            <person name="Bayram O."/>
            <person name="Benocci T."/>
            <person name="Braus-Stromeyer S.A."/>
            <person name="Caldana C."/>
            <person name="Canovas D."/>
            <person name="Cerqueira G.C."/>
            <person name="Chen F."/>
            <person name="Chen W."/>
            <person name="Choi C."/>
            <person name="Clum A."/>
            <person name="Dos Santos R.A."/>
            <person name="Damasio A.R."/>
            <person name="Diallinas G."/>
            <person name="Emri T."/>
            <person name="Fekete E."/>
            <person name="Flipphi M."/>
            <person name="Freyberg S."/>
            <person name="Gallo A."/>
            <person name="Gournas C."/>
            <person name="Habgood R."/>
            <person name="Hainaut M."/>
            <person name="Harispe M.L."/>
            <person name="Henrissat B."/>
            <person name="Hilden K.S."/>
            <person name="Hope R."/>
            <person name="Hossain A."/>
            <person name="Karabika E."/>
            <person name="Karaffa L."/>
            <person name="Karanyi Z."/>
            <person name="Krasevec N."/>
            <person name="Kuo A."/>
            <person name="Kusch H."/>
            <person name="LaButti K."/>
            <person name="Lagendijk E.L."/>
            <person name="Lapidus A."/>
            <person name="Levasseur A."/>
            <person name="Lindquist E."/>
            <person name="Lipzen A."/>
            <person name="Logrieco A.F."/>
            <person name="MacCabe A."/>
            <person name="Maekelae M.R."/>
            <person name="Malavazi I."/>
            <person name="Melin P."/>
            <person name="Meyer V."/>
            <person name="Mielnichuk N."/>
            <person name="Miskei M."/>
            <person name="Molnar A.P."/>
            <person name="Mule G."/>
            <person name="Ngan C.Y."/>
            <person name="Orejas M."/>
            <person name="Orosz E."/>
            <person name="Ouedraogo J.P."/>
            <person name="Overkamp K.M."/>
            <person name="Park H.-S."/>
            <person name="Perrone G."/>
            <person name="Piumi F."/>
            <person name="Punt P.J."/>
            <person name="Ram A.F."/>
            <person name="Ramon A."/>
            <person name="Rauscher S."/>
            <person name="Record E."/>
            <person name="Riano-Pachon D.M."/>
            <person name="Robert V."/>
            <person name="Roehrig J."/>
            <person name="Ruller R."/>
            <person name="Salamov A."/>
            <person name="Salih N.S."/>
            <person name="Samson R.A."/>
            <person name="Sandor E."/>
            <person name="Sanguinetti M."/>
            <person name="Schuetze T."/>
            <person name="Sepcic K."/>
            <person name="Shelest E."/>
            <person name="Sherlock G."/>
            <person name="Sophianopoulou V."/>
            <person name="Squina F.M."/>
            <person name="Sun H."/>
            <person name="Susca A."/>
            <person name="Todd R.B."/>
            <person name="Tsang A."/>
            <person name="Unkles S.E."/>
            <person name="van de Wiele N."/>
            <person name="van Rossen-Uffink D."/>
            <person name="Oliveira J.V."/>
            <person name="Vesth T.C."/>
            <person name="Visser J."/>
            <person name="Yu J.-H."/>
            <person name="Zhou M."/>
            <person name="Andersen M.R."/>
            <person name="Archer D.B."/>
            <person name="Baker S.E."/>
            <person name="Benoit I."/>
            <person name="Brakhage A.A."/>
            <person name="Braus G.H."/>
            <person name="Fischer R."/>
            <person name="Frisvad J.C."/>
            <person name="Goldman G.H."/>
            <person name="Houbraken J."/>
            <person name="Oakley B."/>
            <person name="Pocsi I."/>
            <person name="Scazzocchio C."/>
            <person name="Seiboth B."/>
            <person name="vanKuyk P.A."/>
            <person name="Wortman J."/>
            <person name="Dyer P.S."/>
            <person name="Grigoriev I.V."/>
        </authorList>
    </citation>
    <scope>NUCLEOTIDE SEQUENCE [LARGE SCALE GENOMIC DNA]</scope>
    <source>
        <strain evidence="5">CBS 583.65</strain>
    </source>
</reference>
<dbReference type="Pfam" id="PF22939">
    <property type="entry name" value="WHD_GPIID"/>
    <property type="match status" value="1"/>
</dbReference>
<feature type="non-terminal residue" evidence="4">
    <location>
        <position position="970"/>
    </location>
</feature>
<dbReference type="SUPFAM" id="SSF48403">
    <property type="entry name" value="Ankyrin repeat"/>
    <property type="match status" value="1"/>
</dbReference>
<dbReference type="SUPFAM" id="SSF52540">
    <property type="entry name" value="P-loop containing nucleoside triphosphate hydrolases"/>
    <property type="match status" value="1"/>
</dbReference>
<dbReference type="InterPro" id="IPR053137">
    <property type="entry name" value="NLR-like"/>
</dbReference>
<dbReference type="GO" id="GO:0003824">
    <property type="term" value="F:catalytic activity"/>
    <property type="evidence" value="ECO:0007669"/>
    <property type="project" value="InterPro"/>
</dbReference>
<keyword evidence="1" id="KW-0677">Repeat</keyword>
<dbReference type="GeneID" id="63722956"/>
<evidence type="ECO:0000259" key="3">
    <source>
        <dbReference type="PROSITE" id="PS50837"/>
    </source>
</evidence>
<evidence type="ECO:0000313" key="4">
    <source>
        <dbReference type="EMBL" id="OJJ05522.1"/>
    </source>
</evidence>
<dbReference type="Pfam" id="PF12796">
    <property type="entry name" value="Ank_2"/>
    <property type="match status" value="1"/>
</dbReference>
<dbReference type="InterPro" id="IPR036770">
    <property type="entry name" value="Ankyrin_rpt-contain_sf"/>
</dbReference>
<dbReference type="Pfam" id="PF01048">
    <property type="entry name" value="PNP_UDP_1"/>
    <property type="match status" value="1"/>
</dbReference>
<organism evidence="4 5">
    <name type="scientific">Aspergillus versicolor CBS 583.65</name>
    <dbReference type="NCBI Taxonomy" id="1036611"/>
    <lineage>
        <taxon>Eukaryota</taxon>
        <taxon>Fungi</taxon>
        <taxon>Dikarya</taxon>
        <taxon>Ascomycota</taxon>
        <taxon>Pezizomycotina</taxon>
        <taxon>Eurotiomycetes</taxon>
        <taxon>Eurotiomycetidae</taxon>
        <taxon>Eurotiales</taxon>
        <taxon>Aspergillaceae</taxon>
        <taxon>Aspergillus</taxon>
        <taxon>Aspergillus subgen. Nidulantes</taxon>
    </lineage>
</organism>
<feature type="repeat" description="ANK" evidence="2">
    <location>
        <begin position="883"/>
        <end position="915"/>
    </location>
</feature>
<name>A0A1L9PVQ3_ASPVE</name>
<keyword evidence="5" id="KW-1185">Reference proteome</keyword>
<dbReference type="STRING" id="1036611.A0A1L9PVQ3"/>
<dbReference type="PRINTS" id="PR01415">
    <property type="entry name" value="ANKYRIN"/>
</dbReference>
<dbReference type="EMBL" id="KV878133">
    <property type="protein sequence ID" value="OJJ05522.1"/>
    <property type="molecule type" value="Genomic_DNA"/>
</dbReference>
<dbReference type="Gene3D" id="3.40.50.300">
    <property type="entry name" value="P-loop containing nucleotide triphosphate hydrolases"/>
    <property type="match status" value="1"/>
</dbReference>
<dbReference type="Proteomes" id="UP000184073">
    <property type="component" value="Unassembled WGS sequence"/>
</dbReference>
<dbReference type="InterPro" id="IPR007111">
    <property type="entry name" value="NACHT_NTPase"/>
</dbReference>
<dbReference type="RefSeq" id="XP_040671284.1">
    <property type="nucleotide sequence ID" value="XM_040807445.1"/>
</dbReference>
<dbReference type="Gene3D" id="3.40.50.1580">
    <property type="entry name" value="Nucleoside phosphorylase domain"/>
    <property type="match status" value="1"/>
</dbReference>
<dbReference type="GO" id="GO:0009116">
    <property type="term" value="P:nucleoside metabolic process"/>
    <property type="evidence" value="ECO:0007669"/>
    <property type="project" value="InterPro"/>
</dbReference>
<dbReference type="InterPro" id="IPR056884">
    <property type="entry name" value="NPHP3-like_N"/>
</dbReference>
<proteinExistence type="predicted"/>
<dbReference type="InterPro" id="IPR002110">
    <property type="entry name" value="Ankyrin_rpt"/>
</dbReference>
<dbReference type="PANTHER" id="PTHR46082">
    <property type="entry name" value="ATP/GTP-BINDING PROTEIN-RELATED"/>
    <property type="match status" value="1"/>
</dbReference>
<dbReference type="InterPro" id="IPR000845">
    <property type="entry name" value="Nucleoside_phosphorylase_d"/>
</dbReference>
<protein>
    <recommendedName>
        <fullName evidence="3">NACHT domain-containing protein</fullName>
    </recommendedName>
</protein>
<evidence type="ECO:0000256" key="2">
    <source>
        <dbReference type="PROSITE-ProRule" id="PRU00023"/>
    </source>
</evidence>
<dbReference type="InterPro" id="IPR027417">
    <property type="entry name" value="P-loop_NTPase"/>
</dbReference>
<dbReference type="PROSITE" id="PS50837">
    <property type="entry name" value="NACHT"/>
    <property type="match status" value="1"/>
</dbReference>
<dbReference type="PROSITE" id="PS50088">
    <property type="entry name" value="ANK_REPEAT"/>
    <property type="match status" value="2"/>
</dbReference>
<dbReference type="PROSITE" id="PS50297">
    <property type="entry name" value="ANK_REP_REGION"/>
    <property type="match status" value="2"/>
</dbReference>
<dbReference type="OrthoDB" id="195446at2759"/>
<dbReference type="SMART" id="SM00248">
    <property type="entry name" value="ANK"/>
    <property type="match status" value="2"/>
</dbReference>
<dbReference type="InterPro" id="IPR054471">
    <property type="entry name" value="GPIID_WHD"/>
</dbReference>
<accession>A0A1L9PVQ3</accession>
<evidence type="ECO:0000256" key="1">
    <source>
        <dbReference type="ARBA" id="ARBA00022737"/>
    </source>
</evidence>
<dbReference type="PANTHER" id="PTHR46082:SF11">
    <property type="entry name" value="AAA+ ATPASE DOMAIN-CONTAINING PROTEIN-RELATED"/>
    <property type="match status" value="1"/>
</dbReference>
<keyword evidence="2" id="KW-0040">ANK repeat</keyword>
<dbReference type="Pfam" id="PF24883">
    <property type="entry name" value="NPHP3_N"/>
    <property type="match status" value="1"/>
</dbReference>
<feature type="repeat" description="ANK" evidence="2">
    <location>
        <begin position="916"/>
        <end position="948"/>
    </location>
</feature>
<feature type="domain" description="NACHT" evidence="3">
    <location>
        <begin position="419"/>
        <end position="570"/>
    </location>
</feature>
<evidence type="ECO:0000313" key="5">
    <source>
        <dbReference type="Proteomes" id="UP000184073"/>
    </source>
</evidence>
<dbReference type="Gene3D" id="1.25.40.20">
    <property type="entry name" value="Ankyrin repeat-containing domain"/>
    <property type="match status" value="2"/>
</dbReference>
<dbReference type="SUPFAM" id="SSF53167">
    <property type="entry name" value="Purine and uridine phosphorylases"/>
    <property type="match status" value="1"/>
</dbReference>
<sequence length="970" mass="106635">MASKAHSHNDYTVGLVCALPKEQTAAIAMLDQRHDGLPNPVNDHNAYTLGSMSNHNVVIACLPKGEIGTSSAATVATRMISTFPSIRFGLMVGIGGGVPPNVRLGDVVVSTPADGLPGVIQWDMGKAEQMKNFRQTGVLNNLPSALLTAVTRLESKHEMEGSAIPQYLEDMTTKYPKLALKYTKSDSLEDVCFEADYNHVATVFDPRPSFSNVGRKRDYNGQIIAADQNSCRGCDRRRALKRPPREITVHYGLIASGNQVIKDSVFRDQINARLGGGVLCFEMEAAGLMNGFPCAVIRGICDYCDSHKNNVWQEHAAAVAAAFAKELLSVIPPAQVVDAPTAGKVMQSVAETVNSIKDDVSVIQSDVHTIRSAGDGDWLSPIDYDKVQSDVHRNCQEGTGQWFLNDARFTNWLSGTSSQTLFCPGIPGAGKTVIASLVVNYLRSRYLDNSTSETDRVGVAVLYCNYQQQNDQASHDLLASLLSQLSLEQDIVPAGIRTLHDQFRKRRTQPSPRDIFEELRSAVTGYSTAFVVIDALDECKDDATRKDLLNKMLQLQEIADVRLMLTSRPNILPNREDMVQLPIHASEEDVRRYLTSQLGHLSVVVERDAVLQSEIELRVAKASDGMFLLAQLYIGSLKDKHTKKAITIELNKMDTGHAGLDQAYKGAFQRIESSLSKSLLSWVVVAQRLLTVDEMQHALAIEPGTSNLDLSNICDIQEVVSGCAGLVVLDSVSQSIRLVHQTAKDYFKANISDYFPDARRNIAVNCLTYLSYDEFKAGACTSHQLLESRLRRFPFLSYASNFWIHHWGRMENKMVEPVLELLSDQGLVSAISQCALVTDNWELEYSKGSPSQINGMHLAPSFDLHELVPRLSEKSPLDSTDNSRYTPLHYATQNGNKLTVQRLLDCGANANLAAISGATPLHIASRQGYYAIVALLIEKGADINCRDNGGGTPLTWAIDKELDAIVKLLL</sequence>
<gene>
    <name evidence="4" type="ORF">ASPVEDRAFT_137888</name>
</gene>
<dbReference type="AlphaFoldDB" id="A0A1L9PVQ3"/>
<dbReference type="InterPro" id="IPR035994">
    <property type="entry name" value="Nucleoside_phosphorylase_sf"/>
</dbReference>